<dbReference type="GO" id="GO:0016798">
    <property type="term" value="F:hydrolase activity, acting on glycosyl bonds"/>
    <property type="evidence" value="ECO:0007669"/>
    <property type="project" value="UniProtKB-KW"/>
</dbReference>
<evidence type="ECO:0000256" key="1">
    <source>
        <dbReference type="ARBA" id="ARBA00022723"/>
    </source>
</evidence>
<dbReference type="OrthoDB" id="198885at2759"/>
<evidence type="ECO:0000313" key="6">
    <source>
        <dbReference type="EMBL" id="EDK44772.1"/>
    </source>
</evidence>
<dbReference type="STRING" id="379508.A5E014"/>
<dbReference type="AlphaFoldDB" id="A5E014"/>
<gene>
    <name evidence="6" type="ORF">LELG_02951</name>
</gene>
<evidence type="ECO:0000256" key="3">
    <source>
        <dbReference type="ARBA" id="ARBA00023211"/>
    </source>
</evidence>
<dbReference type="GO" id="GO:0046872">
    <property type="term" value="F:metal ion binding"/>
    <property type="evidence" value="ECO:0007669"/>
    <property type="project" value="UniProtKB-KW"/>
</dbReference>
<dbReference type="GO" id="GO:0004730">
    <property type="term" value="F:pseudouridylate synthase activity"/>
    <property type="evidence" value="ECO:0007669"/>
    <property type="project" value="InterPro"/>
</dbReference>
<evidence type="ECO:0000256" key="2">
    <source>
        <dbReference type="ARBA" id="ARBA00022801"/>
    </source>
</evidence>
<dbReference type="HOGENOM" id="CLU_012201_0_1_1"/>
<keyword evidence="1" id="KW-0479">Metal-binding</keyword>
<proteinExistence type="inferred from homology"/>
<dbReference type="InParanoid" id="A5E014"/>
<dbReference type="PANTHER" id="PTHR42909:SF1">
    <property type="entry name" value="CARBOHYDRATE KINASE PFKB DOMAIN-CONTAINING PROTEIN"/>
    <property type="match status" value="1"/>
</dbReference>
<keyword evidence="5" id="KW-0326">Glycosidase</keyword>
<dbReference type="Proteomes" id="UP000001996">
    <property type="component" value="Unassembled WGS sequence"/>
</dbReference>
<dbReference type="EMBL" id="CH981526">
    <property type="protein sequence ID" value="EDK44772.1"/>
    <property type="molecule type" value="Genomic_DNA"/>
</dbReference>
<evidence type="ECO:0008006" key="8">
    <source>
        <dbReference type="Google" id="ProtNLM"/>
    </source>
</evidence>
<dbReference type="Gene3D" id="3.40.1790.10">
    <property type="entry name" value="Indigoidine synthase domain"/>
    <property type="match status" value="1"/>
</dbReference>
<sequence length="341" mass="37061">MKQRNILRLTEEVRNALNLRKPVVSLESTIISHGLPYPQNIDMAVEVESILRDQGVTPATCAFIDGRPHVGLTQSDLLRFAEASQLGKVHKVSRGDIGFVMANKLNGGTTISLTMILSHLAGIKFFATGGLGGVHRDNPGETSMDISADLTELGRTPVSVICAGPKSILDIPRTLEFLETQGVFVGTYNEDKKQVAQNELKLPGFYTRESNVASPFGFDTLEEAARIVFNQQLLNLQSGNVFCIPPPKDTALNNDFITLIIDKANEEAKENRILGKQLTPYLLSKIAKVTKGQSVHANISLVKNNALAAATIAKSYYALEESARESASESASESEMKTVCM</sequence>
<evidence type="ECO:0000256" key="4">
    <source>
        <dbReference type="ARBA" id="ARBA00023239"/>
    </source>
</evidence>
<dbReference type="GO" id="GO:0005737">
    <property type="term" value="C:cytoplasm"/>
    <property type="evidence" value="ECO:0007669"/>
    <property type="project" value="TreeGrafter"/>
</dbReference>
<dbReference type="InterPro" id="IPR007342">
    <property type="entry name" value="PsuG"/>
</dbReference>
<organism evidence="6 7">
    <name type="scientific">Lodderomyces elongisporus (strain ATCC 11503 / CBS 2605 / JCM 1781 / NBRC 1676 / NRRL YB-4239)</name>
    <name type="common">Yeast</name>
    <name type="synonym">Saccharomyces elongisporus</name>
    <dbReference type="NCBI Taxonomy" id="379508"/>
    <lineage>
        <taxon>Eukaryota</taxon>
        <taxon>Fungi</taxon>
        <taxon>Dikarya</taxon>
        <taxon>Ascomycota</taxon>
        <taxon>Saccharomycotina</taxon>
        <taxon>Pichiomycetes</taxon>
        <taxon>Debaryomycetaceae</taxon>
        <taxon>Candida/Lodderomyces clade</taxon>
        <taxon>Lodderomyces</taxon>
    </lineage>
</organism>
<dbReference type="SUPFAM" id="SSF110581">
    <property type="entry name" value="Indigoidine synthase A-like"/>
    <property type="match status" value="1"/>
</dbReference>
<keyword evidence="2" id="KW-0378">Hydrolase</keyword>
<keyword evidence="3" id="KW-0464">Manganese</keyword>
<dbReference type="VEuPathDB" id="FungiDB:LELG_02951"/>
<name>A5E014_LODEL</name>
<keyword evidence="4" id="KW-0456">Lyase</keyword>
<dbReference type="KEGG" id="lel:PVL30_003777"/>
<protein>
    <recommendedName>
        <fullName evidence="8">Pseudouridine-5'-phosphate glycosidase</fullName>
    </recommendedName>
</protein>
<dbReference type="GeneID" id="5233643"/>
<dbReference type="HAMAP" id="MF_01876">
    <property type="entry name" value="PsiMP_glycosidase"/>
    <property type="match status" value="1"/>
</dbReference>
<dbReference type="Pfam" id="PF04227">
    <property type="entry name" value="Indigoidine_A"/>
    <property type="match status" value="1"/>
</dbReference>
<reference evidence="6 7" key="1">
    <citation type="journal article" date="2009" name="Nature">
        <title>Evolution of pathogenicity and sexual reproduction in eight Candida genomes.</title>
        <authorList>
            <person name="Butler G."/>
            <person name="Rasmussen M.D."/>
            <person name="Lin M.F."/>
            <person name="Santos M.A."/>
            <person name="Sakthikumar S."/>
            <person name="Munro C.A."/>
            <person name="Rheinbay E."/>
            <person name="Grabherr M."/>
            <person name="Forche A."/>
            <person name="Reedy J.L."/>
            <person name="Agrafioti I."/>
            <person name="Arnaud M.B."/>
            <person name="Bates S."/>
            <person name="Brown A.J."/>
            <person name="Brunke S."/>
            <person name="Costanzo M.C."/>
            <person name="Fitzpatrick D.A."/>
            <person name="de Groot P.W."/>
            <person name="Harris D."/>
            <person name="Hoyer L.L."/>
            <person name="Hube B."/>
            <person name="Klis F.M."/>
            <person name="Kodira C."/>
            <person name="Lennard N."/>
            <person name="Logue M.E."/>
            <person name="Martin R."/>
            <person name="Neiman A.M."/>
            <person name="Nikolaou E."/>
            <person name="Quail M.A."/>
            <person name="Quinn J."/>
            <person name="Santos M.C."/>
            <person name="Schmitzberger F.F."/>
            <person name="Sherlock G."/>
            <person name="Shah P."/>
            <person name="Silverstein K.A."/>
            <person name="Skrzypek M.S."/>
            <person name="Soll D."/>
            <person name="Staggs R."/>
            <person name="Stansfield I."/>
            <person name="Stumpf M.P."/>
            <person name="Sudbery P.E."/>
            <person name="Srikantha T."/>
            <person name="Zeng Q."/>
            <person name="Berman J."/>
            <person name="Berriman M."/>
            <person name="Heitman J."/>
            <person name="Gow N.A."/>
            <person name="Lorenz M.C."/>
            <person name="Birren B.W."/>
            <person name="Kellis M."/>
            <person name="Cuomo C.A."/>
        </authorList>
    </citation>
    <scope>NUCLEOTIDE SEQUENCE [LARGE SCALE GENOMIC DNA]</scope>
    <source>
        <strain evidence="7">ATCC 11503 / BCRC 21390 / CBS 2605 / JCM 1781 / NBRC 1676 / NRRL YB-4239</strain>
    </source>
</reference>
<evidence type="ECO:0000256" key="5">
    <source>
        <dbReference type="ARBA" id="ARBA00023295"/>
    </source>
</evidence>
<evidence type="ECO:0000313" key="7">
    <source>
        <dbReference type="Proteomes" id="UP000001996"/>
    </source>
</evidence>
<accession>A5E014</accession>
<dbReference type="PANTHER" id="PTHR42909">
    <property type="entry name" value="ZGC:136858"/>
    <property type="match status" value="1"/>
</dbReference>
<dbReference type="InterPro" id="IPR022830">
    <property type="entry name" value="Indigdn_synthA-like"/>
</dbReference>
<dbReference type="eggNOG" id="KOG3009">
    <property type="taxonomic scope" value="Eukaryota"/>
</dbReference>
<dbReference type="OMA" id="GVHREWT"/>
<keyword evidence="7" id="KW-1185">Reference proteome</keyword>